<dbReference type="PANTHER" id="PTHR43245">
    <property type="entry name" value="BIFUNCTIONAL POLYMYXIN RESISTANCE PROTEIN ARNA"/>
    <property type="match status" value="1"/>
</dbReference>
<dbReference type="PANTHER" id="PTHR43245:SF58">
    <property type="entry name" value="BLL5923 PROTEIN"/>
    <property type="match status" value="1"/>
</dbReference>
<dbReference type="SUPFAM" id="SSF51735">
    <property type="entry name" value="NAD(P)-binding Rossmann-fold domains"/>
    <property type="match status" value="1"/>
</dbReference>
<organism evidence="2 3">
    <name type="scientific">Pedobacter kyonggii</name>
    <dbReference type="NCBI Taxonomy" id="1926871"/>
    <lineage>
        <taxon>Bacteria</taxon>
        <taxon>Pseudomonadati</taxon>
        <taxon>Bacteroidota</taxon>
        <taxon>Sphingobacteriia</taxon>
        <taxon>Sphingobacteriales</taxon>
        <taxon>Sphingobacteriaceae</taxon>
        <taxon>Pedobacter</taxon>
    </lineage>
</organism>
<dbReference type="InterPro" id="IPR036291">
    <property type="entry name" value="NAD(P)-bd_dom_sf"/>
</dbReference>
<dbReference type="Pfam" id="PF01370">
    <property type="entry name" value="Epimerase"/>
    <property type="match status" value="1"/>
</dbReference>
<dbReference type="RefSeq" id="WP_131029556.1">
    <property type="nucleotide sequence ID" value="NZ_SIXF01000005.1"/>
</dbReference>
<proteinExistence type="predicted"/>
<evidence type="ECO:0000313" key="3">
    <source>
        <dbReference type="Proteomes" id="UP000291819"/>
    </source>
</evidence>
<protein>
    <submittedName>
        <fullName evidence="2">NAD-dependent epimerase/dehydratase family protein</fullName>
    </submittedName>
</protein>
<feature type="domain" description="NAD-dependent epimerase/dehydratase" evidence="1">
    <location>
        <begin position="4"/>
        <end position="209"/>
    </location>
</feature>
<dbReference type="AlphaFoldDB" id="A0A4Q9HG45"/>
<dbReference type="Gene3D" id="3.40.50.720">
    <property type="entry name" value="NAD(P)-binding Rossmann-like Domain"/>
    <property type="match status" value="1"/>
</dbReference>
<dbReference type="InterPro" id="IPR001509">
    <property type="entry name" value="Epimerase_deHydtase"/>
</dbReference>
<name>A0A4Q9HG45_9SPHI</name>
<dbReference type="OrthoDB" id="329806at2"/>
<dbReference type="EMBL" id="SIXF01000005">
    <property type="protein sequence ID" value="TBO43312.1"/>
    <property type="molecule type" value="Genomic_DNA"/>
</dbReference>
<keyword evidence="3" id="KW-1185">Reference proteome</keyword>
<gene>
    <name evidence="2" type="ORF">EYS08_08195</name>
</gene>
<evidence type="ECO:0000259" key="1">
    <source>
        <dbReference type="Pfam" id="PF01370"/>
    </source>
</evidence>
<accession>A0A4Q9HG45</accession>
<dbReference type="InterPro" id="IPR050177">
    <property type="entry name" value="Lipid_A_modif_metabolic_enz"/>
</dbReference>
<comment type="caution">
    <text evidence="2">The sequence shown here is derived from an EMBL/GenBank/DDBJ whole genome shotgun (WGS) entry which is preliminary data.</text>
</comment>
<dbReference type="Proteomes" id="UP000291819">
    <property type="component" value="Unassembled WGS sequence"/>
</dbReference>
<evidence type="ECO:0000313" key="2">
    <source>
        <dbReference type="EMBL" id="TBO43312.1"/>
    </source>
</evidence>
<sequence>MNRILITGASGFVGKNLVPYLNKFSNITTALGRNQMEDKSNFAEQDAIIHLAGKAHDLKKSANSEEYYSVNFELTKKLYDVFLKSEMKKFIYISSVKAVADSLNETLTEERVPAPATHYGKSKLMAEEYIMSIPLPEGKSYFILRPCMIHGPGNKGNLNLLYQFVQKGIPYPLSAYENKRSFLSIENLCYVIKELLKRNDIPSDVYNVADREPVSTNEVVCILAASLNKTPKLWNIPKSLLHVMAAIGDRLKLPLNTERLNKLTENYVVSNRKITEALSSALPIESREGLIQTAKSFKSS</sequence>
<reference evidence="2 3" key="1">
    <citation type="submission" date="2019-02" db="EMBL/GenBank/DDBJ databases">
        <title>Pedobacter kyonggii whole genome sequence analysis.</title>
        <authorList>
            <person name="Dahal R.H."/>
        </authorList>
    </citation>
    <scope>NUCLEOTIDE SEQUENCE [LARGE SCALE GENOMIC DNA]</scope>
    <source>
        <strain evidence="2 3">K-4-11-1</strain>
    </source>
</reference>